<dbReference type="EMBL" id="JAYMYJ010000012">
    <property type="protein sequence ID" value="MEB4589549.1"/>
    <property type="molecule type" value="Genomic_DNA"/>
</dbReference>
<reference evidence="4" key="1">
    <citation type="submission" date="2023-07" db="EMBL/GenBank/DDBJ databases">
        <title>The carbon used by Thiothrix.</title>
        <authorList>
            <person name="Chen L."/>
        </authorList>
    </citation>
    <scope>NUCLEOTIDE SEQUENCE [LARGE SCALE GENOMIC DNA]</scope>
</reference>
<evidence type="ECO:0000313" key="3">
    <source>
        <dbReference type="EMBL" id="MEB4589549.1"/>
    </source>
</evidence>
<gene>
    <name evidence="3" type="ORF">VSS37_01020</name>
</gene>
<evidence type="ECO:0000259" key="2">
    <source>
        <dbReference type="Pfam" id="PF09835"/>
    </source>
</evidence>
<keyword evidence="1" id="KW-0472">Membrane</keyword>
<sequence length="181" mass="20684">MPRKFFRKISPTPETFKRHKHLQFLGDALHVACLWHINRRTAAKGVAIGMFVMWLPLPFHVLMTATLAVILRANLPIALITVFINNPLTMGPMFYLDYWLGRHLLGGHFHPFKFEASLHWLVHGLPHIWQPLLTGTVVVASISALAGYYGVHLLWRLSILHHLKKRQERRAAAIPPSEPTS</sequence>
<evidence type="ECO:0000256" key="1">
    <source>
        <dbReference type="SAM" id="Phobius"/>
    </source>
</evidence>
<dbReference type="RefSeq" id="WP_324692740.1">
    <property type="nucleotide sequence ID" value="NZ_JAYMYJ010000012.1"/>
</dbReference>
<reference evidence="3 4" key="2">
    <citation type="submission" date="2024-01" db="EMBL/GenBank/DDBJ databases">
        <authorList>
            <person name="Xie X."/>
        </authorList>
    </citation>
    <scope>NUCLEOTIDE SEQUENCE [LARGE SCALE GENOMIC DNA]</scope>
    <source>
        <strain evidence="3">SCUT-1</strain>
    </source>
</reference>
<feature type="domain" description="DUF2062" evidence="2">
    <location>
        <begin position="23"/>
        <end position="162"/>
    </location>
</feature>
<dbReference type="Proteomes" id="UP001308005">
    <property type="component" value="Unassembled WGS sequence"/>
</dbReference>
<dbReference type="PANTHER" id="PTHR40547:SF1">
    <property type="entry name" value="SLL0298 PROTEIN"/>
    <property type="match status" value="1"/>
</dbReference>
<accession>A0ABU6CTR4</accession>
<feature type="transmembrane region" description="Helical" evidence="1">
    <location>
        <begin position="77"/>
        <end position="96"/>
    </location>
</feature>
<organism evidence="3 4">
    <name type="scientific">Candidatus Thiothrix phosphatis</name>
    <dbReference type="NCBI Taxonomy" id="3112415"/>
    <lineage>
        <taxon>Bacteria</taxon>
        <taxon>Pseudomonadati</taxon>
        <taxon>Pseudomonadota</taxon>
        <taxon>Gammaproteobacteria</taxon>
        <taxon>Thiotrichales</taxon>
        <taxon>Thiotrichaceae</taxon>
        <taxon>Thiothrix</taxon>
    </lineage>
</organism>
<keyword evidence="1" id="KW-0812">Transmembrane</keyword>
<protein>
    <submittedName>
        <fullName evidence="3">DUF2062 domain-containing protein</fullName>
    </submittedName>
</protein>
<keyword evidence="1" id="KW-1133">Transmembrane helix</keyword>
<dbReference type="InterPro" id="IPR018639">
    <property type="entry name" value="DUF2062"/>
</dbReference>
<dbReference type="Pfam" id="PF09835">
    <property type="entry name" value="DUF2062"/>
    <property type="match status" value="1"/>
</dbReference>
<feature type="transmembrane region" description="Helical" evidence="1">
    <location>
        <begin position="128"/>
        <end position="155"/>
    </location>
</feature>
<evidence type="ECO:0000313" key="4">
    <source>
        <dbReference type="Proteomes" id="UP001308005"/>
    </source>
</evidence>
<keyword evidence="4" id="KW-1185">Reference proteome</keyword>
<feature type="transmembrane region" description="Helical" evidence="1">
    <location>
        <begin position="50"/>
        <end position="70"/>
    </location>
</feature>
<proteinExistence type="predicted"/>
<dbReference type="PANTHER" id="PTHR40547">
    <property type="entry name" value="SLL0298 PROTEIN"/>
    <property type="match status" value="1"/>
</dbReference>
<name>A0ABU6CTR4_9GAMM</name>
<comment type="caution">
    <text evidence="3">The sequence shown here is derived from an EMBL/GenBank/DDBJ whole genome shotgun (WGS) entry which is preliminary data.</text>
</comment>